<dbReference type="InterPro" id="IPR018089">
    <property type="entry name" value="OMPdecase_AS"/>
</dbReference>
<evidence type="ECO:0000256" key="3">
    <source>
        <dbReference type="ARBA" id="ARBA00022793"/>
    </source>
</evidence>
<evidence type="ECO:0000256" key="6">
    <source>
        <dbReference type="ARBA" id="ARBA00049157"/>
    </source>
</evidence>
<comment type="pathway">
    <text evidence="2 7 8">Pyrimidine metabolism; UMP biosynthesis via de novo pathway; UMP from orotate: step 2/2.</text>
</comment>
<dbReference type="EMBL" id="JBHMAF010000196">
    <property type="protein sequence ID" value="MFB9762214.1"/>
    <property type="molecule type" value="Genomic_DNA"/>
</dbReference>
<dbReference type="NCBIfam" id="NF001273">
    <property type="entry name" value="PRK00230.1"/>
    <property type="match status" value="1"/>
</dbReference>
<dbReference type="PANTHER" id="PTHR32119:SF2">
    <property type="entry name" value="OROTIDINE 5'-PHOSPHATE DECARBOXYLASE"/>
    <property type="match status" value="1"/>
</dbReference>
<organism evidence="10 11">
    <name type="scientific">Ectobacillus funiculus</name>
    <dbReference type="NCBI Taxonomy" id="137993"/>
    <lineage>
        <taxon>Bacteria</taxon>
        <taxon>Bacillati</taxon>
        <taxon>Bacillota</taxon>
        <taxon>Bacilli</taxon>
        <taxon>Bacillales</taxon>
        <taxon>Bacillaceae</taxon>
        <taxon>Ectobacillus</taxon>
    </lineage>
</organism>
<feature type="binding site" evidence="7">
    <location>
        <position position="192"/>
    </location>
    <ligand>
        <name>substrate</name>
    </ligand>
</feature>
<evidence type="ECO:0000313" key="11">
    <source>
        <dbReference type="Proteomes" id="UP001589609"/>
    </source>
</evidence>
<feature type="binding site" evidence="7">
    <location>
        <position position="183"/>
    </location>
    <ligand>
        <name>substrate</name>
    </ligand>
</feature>
<dbReference type="InterPro" id="IPR001754">
    <property type="entry name" value="OMPdeCOase_dom"/>
</dbReference>
<accession>A0ABV5WNI6</accession>
<gene>
    <name evidence="7 10" type="primary">pyrF</name>
    <name evidence="10" type="ORF">ACFFMS_28730</name>
</gene>
<feature type="domain" description="Orotidine 5'-phosphate decarboxylase" evidence="9">
    <location>
        <begin position="3"/>
        <end position="228"/>
    </location>
</feature>
<comment type="catalytic activity">
    <reaction evidence="6 7 8">
        <text>orotidine 5'-phosphate + H(+) = UMP + CO2</text>
        <dbReference type="Rhea" id="RHEA:11596"/>
        <dbReference type="ChEBI" id="CHEBI:15378"/>
        <dbReference type="ChEBI" id="CHEBI:16526"/>
        <dbReference type="ChEBI" id="CHEBI:57538"/>
        <dbReference type="ChEBI" id="CHEBI:57865"/>
        <dbReference type="EC" id="4.1.1.23"/>
    </reaction>
</comment>
<feature type="binding site" evidence="7">
    <location>
        <position position="212"/>
    </location>
    <ligand>
        <name>substrate</name>
    </ligand>
</feature>
<dbReference type="GO" id="GO:0004590">
    <property type="term" value="F:orotidine-5'-phosphate decarboxylase activity"/>
    <property type="evidence" value="ECO:0007669"/>
    <property type="project" value="UniProtKB-EC"/>
</dbReference>
<keyword evidence="11" id="KW-1185">Reference proteome</keyword>
<comment type="similarity">
    <text evidence="7">Belongs to the OMP decarboxylase family. Type 1 subfamily.</text>
</comment>
<dbReference type="Proteomes" id="UP001589609">
    <property type="component" value="Unassembled WGS sequence"/>
</dbReference>
<dbReference type="InterPro" id="IPR011060">
    <property type="entry name" value="RibuloseP-bd_barrel"/>
</dbReference>
<protein>
    <recommendedName>
        <fullName evidence="7">Orotidine 5'-phosphate decarboxylase</fullName>
        <ecNumber evidence="7">4.1.1.23</ecNumber>
    </recommendedName>
    <alternativeName>
        <fullName evidence="7">OMP decarboxylase</fullName>
        <shortName evidence="7">OMPDCase</shortName>
        <shortName evidence="7">OMPdecase</shortName>
    </alternativeName>
</protein>
<dbReference type="CDD" id="cd04725">
    <property type="entry name" value="OMP_decarboxylase_like"/>
    <property type="match status" value="1"/>
</dbReference>
<evidence type="ECO:0000256" key="2">
    <source>
        <dbReference type="ARBA" id="ARBA00004861"/>
    </source>
</evidence>
<name>A0ABV5WNI6_9BACI</name>
<comment type="caution">
    <text evidence="10">The sequence shown here is derived from an EMBL/GenBank/DDBJ whole genome shotgun (WGS) entry which is preliminary data.</text>
</comment>
<proteinExistence type="inferred from homology"/>
<feature type="binding site" evidence="7">
    <location>
        <position position="121"/>
    </location>
    <ligand>
        <name>substrate</name>
    </ligand>
</feature>
<dbReference type="Gene3D" id="3.20.20.70">
    <property type="entry name" value="Aldolase class I"/>
    <property type="match status" value="1"/>
</dbReference>
<evidence type="ECO:0000256" key="4">
    <source>
        <dbReference type="ARBA" id="ARBA00022975"/>
    </source>
</evidence>
<dbReference type="Pfam" id="PF00215">
    <property type="entry name" value="OMPdecase"/>
    <property type="match status" value="1"/>
</dbReference>
<dbReference type="InterPro" id="IPR047596">
    <property type="entry name" value="OMPdecase_bac"/>
</dbReference>
<keyword evidence="3 7" id="KW-0210">Decarboxylase</keyword>
<dbReference type="InterPro" id="IPR013785">
    <property type="entry name" value="Aldolase_TIM"/>
</dbReference>
<evidence type="ECO:0000259" key="9">
    <source>
        <dbReference type="SMART" id="SM00934"/>
    </source>
</evidence>
<feature type="binding site" evidence="7">
    <location>
        <begin position="58"/>
        <end position="67"/>
    </location>
    <ligand>
        <name>substrate</name>
    </ligand>
</feature>
<dbReference type="HAMAP" id="MF_01200_B">
    <property type="entry name" value="OMPdecase_type1_B"/>
    <property type="match status" value="1"/>
</dbReference>
<evidence type="ECO:0000313" key="10">
    <source>
        <dbReference type="EMBL" id="MFB9762214.1"/>
    </source>
</evidence>
<dbReference type="SMART" id="SM00934">
    <property type="entry name" value="OMPdecase"/>
    <property type="match status" value="1"/>
</dbReference>
<sequence length="237" mass="26265">MRTPIVALDFPSQKEVEQFLAHFGEETLFVKVGMELFYREGTSIINYLKEQGHRIFLDLKLHDIPNTVKSAMRNLAILGVDMVNVHAAGGTNMMKAALEGLQEGTPEGKERPICIAVTQLTSTSEEVMQRELWIEKSLEETVLHYAKLAQDSGLDGVVCSTLEVPKIREACGEDFVTVTPGIRMADDNVDDQVRIATPARARELGSTYIVVGRSITKAGQPLEAYKKVTQQWEGTTV</sequence>
<dbReference type="RefSeq" id="WP_379952166.1">
    <property type="nucleotide sequence ID" value="NZ_JBHMAF010000196.1"/>
</dbReference>
<feature type="active site" description="Proton donor" evidence="7">
    <location>
        <position position="60"/>
    </location>
</feature>
<feature type="binding site" evidence="7">
    <location>
        <position position="9"/>
    </location>
    <ligand>
        <name>substrate</name>
    </ligand>
</feature>
<comment type="subunit">
    <text evidence="7">Homodimer.</text>
</comment>
<feature type="binding site" evidence="7">
    <location>
        <position position="213"/>
    </location>
    <ligand>
        <name>substrate</name>
    </ligand>
</feature>
<reference evidence="10 11" key="1">
    <citation type="submission" date="2024-09" db="EMBL/GenBank/DDBJ databases">
        <authorList>
            <person name="Sun Q."/>
            <person name="Mori K."/>
        </authorList>
    </citation>
    <scope>NUCLEOTIDE SEQUENCE [LARGE SCALE GENOMIC DNA]</scope>
    <source>
        <strain evidence="10 11">JCM 11201</strain>
    </source>
</reference>
<keyword evidence="5 7" id="KW-0456">Lyase</keyword>
<evidence type="ECO:0000256" key="5">
    <source>
        <dbReference type="ARBA" id="ARBA00023239"/>
    </source>
</evidence>
<dbReference type="PANTHER" id="PTHR32119">
    <property type="entry name" value="OROTIDINE 5'-PHOSPHATE DECARBOXYLASE"/>
    <property type="match status" value="1"/>
</dbReference>
<dbReference type="PROSITE" id="PS00156">
    <property type="entry name" value="OMPDECASE"/>
    <property type="match status" value="1"/>
</dbReference>
<keyword evidence="4 7" id="KW-0665">Pyrimidine biosynthesis</keyword>
<feature type="binding site" evidence="7">
    <location>
        <position position="31"/>
    </location>
    <ligand>
        <name>substrate</name>
    </ligand>
</feature>
<evidence type="ECO:0000256" key="1">
    <source>
        <dbReference type="ARBA" id="ARBA00002356"/>
    </source>
</evidence>
<dbReference type="SUPFAM" id="SSF51366">
    <property type="entry name" value="Ribulose-phoshate binding barrel"/>
    <property type="match status" value="1"/>
</dbReference>
<dbReference type="InterPro" id="IPR014732">
    <property type="entry name" value="OMPdecase"/>
</dbReference>
<evidence type="ECO:0000256" key="7">
    <source>
        <dbReference type="HAMAP-Rule" id="MF_01200"/>
    </source>
</evidence>
<dbReference type="EC" id="4.1.1.23" evidence="7"/>
<evidence type="ECO:0000256" key="8">
    <source>
        <dbReference type="RuleBase" id="RU000512"/>
    </source>
</evidence>
<comment type="function">
    <text evidence="1 7">Catalyzes the decarboxylation of orotidine 5'-monophosphate (OMP) to uridine 5'-monophosphate (UMP).</text>
</comment>
<dbReference type="NCBIfam" id="TIGR01740">
    <property type="entry name" value="pyrF"/>
    <property type="match status" value="1"/>
</dbReference>